<organism evidence="2 3">
    <name type="scientific">Persicimonas caeni</name>
    <dbReference type="NCBI Taxonomy" id="2292766"/>
    <lineage>
        <taxon>Bacteria</taxon>
        <taxon>Deltaproteobacteria</taxon>
        <taxon>Bradymonadales</taxon>
        <taxon>Bradymonadaceae</taxon>
        <taxon>Persicimonas</taxon>
    </lineage>
</organism>
<dbReference type="InterPro" id="IPR029058">
    <property type="entry name" value="AB_hydrolase_fold"/>
</dbReference>
<dbReference type="OrthoDB" id="9767934at2"/>
<keyword evidence="2" id="KW-0378">Hydrolase</keyword>
<proteinExistence type="predicted"/>
<dbReference type="AlphaFoldDB" id="A0A4Y6PPT2"/>
<dbReference type="RefSeq" id="WP_141196776.1">
    <property type="nucleotide sequence ID" value="NZ_CP041186.1"/>
</dbReference>
<protein>
    <submittedName>
        <fullName evidence="2">Alpha/beta fold hydrolase</fullName>
    </submittedName>
</protein>
<keyword evidence="3" id="KW-1185">Reference proteome</keyword>
<accession>A0A4Y6PPT2</accession>
<feature type="domain" description="AB hydrolase-1" evidence="1">
    <location>
        <begin position="54"/>
        <end position="297"/>
    </location>
</feature>
<dbReference type="InterPro" id="IPR000073">
    <property type="entry name" value="AB_hydrolase_1"/>
</dbReference>
<evidence type="ECO:0000313" key="3">
    <source>
        <dbReference type="Proteomes" id="UP000315995"/>
    </source>
</evidence>
<sequence>MNIATTPKDTLFENGTAKLYRFRQPEGVERKEGLPILLVPSMINRWYVLDLRPGASLAKALVEAGHDTWCLDWGIPNDEDRYLTWDDVIARLGRMVRRVKRETGAPQVGLLGYCMGGTLTAIYSALEPENVATLVSLTAPIDFSEGGLLATLVDERWFDPEALTEPGNLTPNQMQDGFVSLRPTGQISKWVLLADRMHKPGFTDSFFALEEWVGDNIPFPGAAYRTYIGELYQQNLLHKGEHYVRGERVDLGRIDCPLLTITADRDNICPPKAATALNEHVSSTESEHLSVPGGHVGAVVGSKGPRILYPAIADWFGEKLAV</sequence>
<accession>A0A5B8Y1K5</accession>
<dbReference type="PANTHER" id="PTHR36837:SF2">
    <property type="entry name" value="POLY(3-HYDROXYALKANOATE) POLYMERASE SUBUNIT PHAC"/>
    <property type="match status" value="1"/>
</dbReference>
<dbReference type="Pfam" id="PF00561">
    <property type="entry name" value="Abhydrolase_1"/>
    <property type="match status" value="1"/>
</dbReference>
<dbReference type="InterPro" id="IPR051321">
    <property type="entry name" value="PHA/PHB_synthase"/>
</dbReference>
<dbReference type="EMBL" id="CP041186">
    <property type="protein sequence ID" value="QDG50280.1"/>
    <property type="molecule type" value="Genomic_DNA"/>
</dbReference>
<reference evidence="2 3" key="1">
    <citation type="submission" date="2019-06" db="EMBL/GenBank/DDBJ databases">
        <title>Persicimonas caeni gen. nov., sp. nov., a predatory bacterium isolated from solar saltern.</title>
        <authorList>
            <person name="Wang S."/>
        </authorList>
    </citation>
    <scope>NUCLEOTIDE SEQUENCE [LARGE SCALE GENOMIC DNA]</scope>
    <source>
        <strain evidence="2 3">YN101</strain>
    </source>
</reference>
<dbReference type="PANTHER" id="PTHR36837">
    <property type="entry name" value="POLY(3-HYDROXYALKANOATE) POLYMERASE SUBUNIT PHAC"/>
    <property type="match status" value="1"/>
</dbReference>
<dbReference type="GO" id="GO:0016787">
    <property type="term" value="F:hydrolase activity"/>
    <property type="evidence" value="ECO:0007669"/>
    <property type="project" value="UniProtKB-KW"/>
</dbReference>
<name>A0A4Y6PPT2_PERCE</name>
<dbReference type="SUPFAM" id="SSF53474">
    <property type="entry name" value="alpha/beta-Hydrolases"/>
    <property type="match status" value="1"/>
</dbReference>
<dbReference type="Proteomes" id="UP000315995">
    <property type="component" value="Chromosome"/>
</dbReference>
<dbReference type="Gene3D" id="3.40.50.1820">
    <property type="entry name" value="alpha/beta hydrolase"/>
    <property type="match status" value="1"/>
</dbReference>
<evidence type="ECO:0000259" key="1">
    <source>
        <dbReference type="Pfam" id="PF00561"/>
    </source>
</evidence>
<evidence type="ECO:0000313" key="2">
    <source>
        <dbReference type="EMBL" id="QDG50280.1"/>
    </source>
</evidence>
<gene>
    <name evidence="2" type="ORF">FIV42_05900</name>
</gene>